<dbReference type="EMBL" id="JAULRT010000035">
    <property type="protein sequence ID" value="MDO3381248.1"/>
    <property type="molecule type" value="Genomic_DNA"/>
</dbReference>
<dbReference type="GO" id="GO:0032259">
    <property type="term" value="P:methylation"/>
    <property type="evidence" value="ECO:0007669"/>
    <property type="project" value="UniProtKB-KW"/>
</dbReference>
<reference evidence="3" key="1">
    <citation type="submission" date="2023-07" db="EMBL/GenBank/DDBJ databases">
        <title>Gilvimarinus algae sp. nov., isolated from the surface of Kelp.</title>
        <authorList>
            <person name="Sun Y.Y."/>
            <person name="Gong Y."/>
            <person name="Du Z.J."/>
        </authorList>
    </citation>
    <scope>NUCLEOTIDE SEQUENCE</scope>
    <source>
        <strain evidence="3">SDUM040014</strain>
    </source>
</reference>
<keyword evidence="3" id="KW-0489">Methyltransferase</keyword>
<dbReference type="InterPro" id="IPR011146">
    <property type="entry name" value="HIT-like"/>
</dbReference>
<evidence type="ECO:0000259" key="2">
    <source>
        <dbReference type="PROSITE" id="PS51084"/>
    </source>
</evidence>
<sequence length="116" mass="12976">MVWNSNRIIAILDICPINPGHLLVIPYEQVPDIDELTDERYHELWQAVKHLRRGLKNAFGAPKVGIAVEGFGVDHAHVHLVPVYSGNELNPERAKPASLKDLDLTQKKILAEVQNG</sequence>
<dbReference type="PROSITE" id="PS51084">
    <property type="entry name" value="HIT_2"/>
    <property type="match status" value="1"/>
</dbReference>
<evidence type="ECO:0000313" key="4">
    <source>
        <dbReference type="Proteomes" id="UP001168380"/>
    </source>
</evidence>
<dbReference type="Proteomes" id="UP001168380">
    <property type="component" value="Unassembled WGS sequence"/>
</dbReference>
<dbReference type="EC" id="2.1.1.-" evidence="3"/>
<protein>
    <submittedName>
        <fullName evidence="3">HIT family protein</fullName>
        <ecNumber evidence="3">2.1.1.-</ecNumber>
    </submittedName>
</protein>
<dbReference type="PANTHER" id="PTHR46648:SF1">
    <property type="entry name" value="ADENOSINE 5'-MONOPHOSPHORAMIDASE HNT1"/>
    <property type="match status" value="1"/>
</dbReference>
<dbReference type="Pfam" id="PF01230">
    <property type="entry name" value="HIT"/>
    <property type="match status" value="1"/>
</dbReference>
<comment type="caution">
    <text evidence="3">The sequence shown here is derived from an EMBL/GenBank/DDBJ whole genome shotgun (WGS) entry which is preliminary data.</text>
</comment>
<keyword evidence="3" id="KW-0808">Transferase</keyword>
<dbReference type="InterPro" id="IPR001310">
    <property type="entry name" value="Histidine_triad_HIT"/>
</dbReference>
<dbReference type="RefSeq" id="WP_302711379.1">
    <property type="nucleotide sequence ID" value="NZ_JAULRT010000035.1"/>
</dbReference>
<dbReference type="PANTHER" id="PTHR46648">
    <property type="entry name" value="HIT FAMILY PROTEIN 1"/>
    <property type="match status" value="1"/>
</dbReference>
<dbReference type="InterPro" id="IPR036265">
    <property type="entry name" value="HIT-like_sf"/>
</dbReference>
<feature type="domain" description="HIT" evidence="2">
    <location>
        <begin position="1"/>
        <end position="90"/>
    </location>
</feature>
<dbReference type="Gene3D" id="3.30.428.10">
    <property type="entry name" value="HIT-like"/>
    <property type="match status" value="1"/>
</dbReference>
<gene>
    <name evidence="3" type="ORF">QWI16_03625</name>
</gene>
<evidence type="ECO:0000313" key="3">
    <source>
        <dbReference type="EMBL" id="MDO3381248.1"/>
    </source>
</evidence>
<dbReference type="GO" id="GO:0008168">
    <property type="term" value="F:methyltransferase activity"/>
    <property type="evidence" value="ECO:0007669"/>
    <property type="project" value="UniProtKB-KW"/>
</dbReference>
<organism evidence="3 4">
    <name type="scientific">Gilvimarinus algae</name>
    <dbReference type="NCBI Taxonomy" id="3058037"/>
    <lineage>
        <taxon>Bacteria</taxon>
        <taxon>Pseudomonadati</taxon>
        <taxon>Pseudomonadota</taxon>
        <taxon>Gammaproteobacteria</taxon>
        <taxon>Cellvibrionales</taxon>
        <taxon>Cellvibrionaceae</taxon>
        <taxon>Gilvimarinus</taxon>
    </lineage>
</organism>
<keyword evidence="4" id="KW-1185">Reference proteome</keyword>
<name>A0ABT8TCY8_9GAMM</name>
<evidence type="ECO:0000256" key="1">
    <source>
        <dbReference type="PROSITE-ProRule" id="PRU00464"/>
    </source>
</evidence>
<accession>A0ABT8TCY8</accession>
<dbReference type="SUPFAM" id="SSF54197">
    <property type="entry name" value="HIT-like"/>
    <property type="match status" value="1"/>
</dbReference>
<proteinExistence type="predicted"/>
<feature type="short sequence motif" description="Histidine triad motif" evidence="1">
    <location>
        <begin position="75"/>
        <end position="79"/>
    </location>
</feature>